<dbReference type="RefSeq" id="WP_257786500.1">
    <property type="nucleotide sequence ID" value="NZ_CP018099.1"/>
</dbReference>
<name>A0A1J1C3L3_CALAY</name>
<organism evidence="1 2">
    <name type="scientific">Caldithrix abyssi DSM 13497</name>
    <dbReference type="NCBI Taxonomy" id="880073"/>
    <lineage>
        <taxon>Bacteria</taxon>
        <taxon>Pseudomonadati</taxon>
        <taxon>Calditrichota</taxon>
        <taxon>Calditrichia</taxon>
        <taxon>Calditrichales</taxon>
        <taxon>Calditrichaceae</taxon>
        <taxon>Caldithrix</taxon>
    </lineage>
</organism>
<dbReference type="AlphaFoldDB" id="A0A1J1C3L3"/>
<dbReference type="Proteomes" id="UP000183868">
    <property type="component" value="Chromosome"/>
</dbReference>
<sequence>MKPYSEAYFSINVEWIASKRIEDDENGNWYYDTEYYLKSYNIN</sequence>
<reference evidence="1 2" key="1">
    <citation type="submission" date="2016-11" db="EMBL/GenBank/DDBJ databases">
        <title>Genomic analysis of Caldithrix abyssi and proposal of a novel bacterial phylum Caldithrichaeota.</title>
        <authorList>
            <person name="Kublanov I."/>
            <person name="Sigalova O."/>
            <person name="Gavrilov S."/>
            <person name="Lebedinsky A."/>
            <person name="Ivanova N."/>
            <person name="Daum C."/>
            <person name="Reddy T."/>
            <person name="Klenk H.P."/>
            <person name="Goker M."/>
            <person name="Reva O."/>
            <person name="Miroshnichenko M."/>
            <person name="Kyprides N."/>
            <person name="Woyke T."/>
            <person name="Gelfand M."/>
        </authorList>
    </citation>
    <scope>NUCLEOTIDE SEQUENCE [LARGE SCALE GENOMIC DNA]</scope>
    <source>
        <strain evidence="1 2">LF13</strain>
    </source>
</reference>
<gene>
    <name evidence="1" type="ORF">Cabys_130</name>
</gene>
<evidence type="ECO:0000313" key="2">
    <source>
        <dbReference type="Proteomes" id="UP000183868"/>
    </source>
</evidence>
<dbReference type="KEGG" id="caby:Cabys_130"/>
<protein>
    <submittedName>
        <fullName evidence="1">Uncharacterized protein</fullName>
    </submittedName>
</protein>
<accession>A0A1J1C3L3</accession>
<evidence type="ECO:0000313" key="1">
    <source>
        <dbReference type="EMBL" id="APF16881.1"/>
    </source>
</evidence>
<dbReference type="EMBL" id="CP018099">
    <property type="protein sequence ID" value="APF16881.1"/>
    <property type="molecule type" value="Genomic_DNA"/>
</dbReference>
<proteinExistence type="predicted"/>